<keyword evidence="1" id="KW-0812">Transmembrane</keyword>
<name>A0ABS7TVH3_9BACT</name>
<organism evidence="2 3">
    <name type="scientific">Nannocystis pusilla</name>
    <dbReference type="NCBI Taxonomy" id="889268"/>
    <lineage>
        <taxon>Bacteria</taxon>
        <taxon>Pseudomonadati</taxon>
        <taxon>Myxococcota</taxon>
        <taxon>Polyangia</taxon>
        <taxon>Nannocystales</taxon>
        <taxon>Nannocystaceae</taxon>
        <taxon>Nannocystis</taxon>
    </lineage>
</organism>
<dbReference type="Proteomes" id="UP001139031">
    <property type="component" value="Unassembled WGS sequence"/>
</dbReference>
<keyword evidence="1" id="KW-1133">Transmembrane helix</keyword>
<evidence type="ECO:0008006" key="4">
    <source>
        <dbReference type="Google" id="ProtNLM"/>
    </source>
</evidence>
<proteinExistence type="predicted"/>
<protein>
    <recommendedName>
        <fullName evidence="4">Anti-sigma factor</fullName>
    </recommendedName>
</protein>
<reference evidence="2" key="1">
    <citation type="submission" date="2021-08" db="EMBL/GenBank/DDBJ databases">
        <authorList>
            <person name="Stevens D.C."/>
        </authorList>
    </citation>
    <scope>NUCLEOTIDE SEQUENCE</scope>
    <source>
        <strain evidence="2">DSM 53165</strain>
    </source>
</reference>
<comment type="caution">
    <text evidence="2">The sequence shown here is derived from an EMBL/GenBank/DDBJ whole genome shotgun (WGS) entry which is preliminary data.</text>
</comment>
<feature type="transmembrane region" description="Helical" evidence="1">
    <location>
        <begin position="65"/>
        <end position="87"/>
    </location>
</feature>
<accession>A0ABS7TVH3</accession>
<evidence type="ECO:0000313" key="2">
    <source>
        <dbReference type="EMBL" id="MBZ5712244.1"/>
    </source>
</evidence>
<dbReference type="EMBL" id="JAIRAU010000029">
    <property type="protein sequence ID" value="MBZ5712244.1"/>
    <property type="molecule type" value="Genomic_DNA"/>
</dbReference>
<sequence length="225" mass="24516">MTDDLLNELGAAARLDDRIHALVTEVAVPTAEERWMTPGDRRGRELLLRKFFDAGASRPPPVRRAAVRGALLVFTPLLAAAAVLLVFMRPDVSHRPASPPPESAQSGSWGYALAVEGHAVTHRDSRAGGVHVFRSGERVTLRLTPRAPVHQALALRVVAAHADRQVELAWPWLMDPSEGVIEVHGAADDLSREATGVWTLSVELRDAAQPHEVQERLLARVEVSS</sequence>
<evidence type="ECO:0000313" key="3">
    <source>
        <dbReference type="Proteomes" id="UP001139031"/>
    </source>
</evidence>
<evidence type="ECO:0000256" key="1">
    <source>
        <dbReference type="SAM" id="Phobius"/>
    </source>
</evidence>
<gene>
    <name evidence="2" type="ORF">K7C98_23630</name>
</gene>
<dbReference type="RefSeq" id="WP_224194007.1">
    <property type="nucleotide sequence ID" value="NZ_JAIRAU010000029.1"/>
</dbReference>
<keyword evidence="3" id="KW-1185">Reference proteome</keyword>
<keyword evidence="1" id="KW-0472">Membrane</keyword>